<dbReference type="CDD" id="cd16917">
    <property type="entry name" value="HATPase_UhpB-NarQ-NarX-like"/>
    <property type="match status" value="1"/>
</dbReference>
<keyword evidence="8" id="KW-0479">Metal-binding</keyword>
<keyword evidence="14" id="KW-0411">Iron-sulfur</keyword>
<comment type="function">
    <text evidence="15">Member of the two-component regulatory system NreB/NreC involved in the control of dissimilatory nitrate/nitrite reduction in response to oxygen. NreB functions as a direct oxygen sensor histidine kinase which is autophosphorylated, in the absence of oxygen, probably at the conserved histidine residue, and transfers its phosphate group probably to a conserved aspartate residue of NreC. NreB/NreC activates the expression of the nitrate (narGHJI) and nitrite (nir) reductase operons, as well as the putative nitrate transporter gene narT.</text>
</comment>
<organism evidence="18 19">
    <name type="scientific">Paenibacillus physcomitrellae</name>
    <dbReference type="NCBI Taxonomy" id="1619311"/>
    <lineage>
        <taxon>Bacteria</taxon>
        <taxon>Bacillati</taxon>
        <taxon>Bacillota</taxon>
        <taxon>Bacilli</taxon>
        <taxon>Bacillales</taxon>
        <taxon>Paenibacillaceae</taxon>
        <taxon>Paenibacillus</taxon>
    </lineage>
</organism>
<evidence type="ECO:0000313" key="19">
    <source>
        <dbReference type="Proteomes" id="UP000609323"/>
    </source>
</evidence>
<dbReference type="SMART" id="SM00387">
    <property type="entry name" value="HATPase_c"/>
    <property type="match status" value="1"/>
</dbReference>
<evidence type="ECO:0000256" key="13">
    <source>
        <dbReference type="ARBA" id="ARBA00023012"/>
    </source>
</evidence>
<dbReference type="InterPro" id="IPR011712">
    <property type="entry name" value="Sig_transdc_His_kin_sub3_dim/P"/>
</dbReference>
<evidence type="ECO:0000256" key="9">
    <source>
        <dbReference type="ARBA" id="ARBA00022741"/>
    </source>
</evidence>
<evidence type="ECO:0000256" key="14">
    <source>
        <dbReference type="ARBA" id="ARBA00023014"/>
    </source>
</evidence>
<keyword evidence="11 16" id="KW-0067">ATP-binding</keyword>
<evidence type="ECO:0000256" key="11">
    <source>
        <dbReference type="ARBA" id="ARBA00022840"/>
    </source>
</evidence>
<keyword evidence="12" id="KW-0408">Iron</keyword>
<dbReference type="InterPro" id="IPR036890">
    <property type="entry name" value="HATPase_C_sf"/>
</dbReference>
<dbReference type="InterPro" id="IPR050482">
    <property type="entry name" value="Sensor_HK_TwoCompSys"/>
</dbReference>
<evidence type="ECO:0000256" key="3">
    <source>
        <dbReference type="ARBA" id="ARBA00004496"/>
    </source>
</evidence>
<dbReference type="EC" id="2.7.13.3" evidence="16"/>
<dbReference type="Pfam" id="PF02518">
    <property type="entry name" value="HATPase_c"/>
    <property type="match status" value="1"/>
</dbReference>
<evidence type="ECO:0000256" key="10">
    <source>
        <dbReference type="ARBA" id="ARBA00022777"/>
    </source>
</evidence>
<keyword evidence="9 16" id="KW-0547">Nucleotide-binding</keyword>
<dbReference type="InterPro" id="IPR004358">
    <property type="entry name" value="Sig_transdc_His_kin-like_C"/>
</dbReference>
<evidence type="ECO:0000259" key="17">
    <source>
        <dbReference type="PROSITE" id="PS50109"/>
    </source>
</evidence>
<comment type="cofactor">
    <cofactor evidence="2">
        <name>[4Fe-4S] cluster</name>
        <dbReference type="ChEBI" id="CHEBI:49883"/>
    </cofactor>
</comment>
<protein>
    <recommendedName>
        <fullName evidence="16">Sensor histidine kinase</fullName>
        <ecNumber evidence="16">2.7.13.3</ecNumber>
    </recommendedName>
</protein>
<evidence type="ECO:0000256" key="7">
    <source>
        <dbReference type="ARBA" id="ARBA00022679"/>
    </source>
</evidence>
<evidence type="ECO:0000256" key="8">
    <source>
        <dbReference type="ARBA" id="ARBA00022723"/>
    </source>
</evidence>
<dbReference type="PANTHER" id="PTHR24421">
    <property type="entry name" value="NITRATE/NITRITE SENSOR PROTEIN NARX-RELATED"/>
    <property type="match status" value="1"/>
</dbReference>
<dbReference type="InterPro" id="IPR035965">
    <property type="entry name" value="PAS-like_dom_sf"/>
</dbReference>
<reference evidence="19" key="1">
    <citation type="journal article" date="2019" name="Int. J. Syst. Evol. Microbiol.">
        <title>The Global Catalogue of Microorganisms (GCM) 10K type strain sequencing project: providing services to taxonomists for standard genome sequencing and annotation.</title>
        <authorList>
            <consortium name="The Broad Institute Genomics Platform"/>
            <consortium name="The Broad Institute Genome Sequencing Center for Infectious Disease"/>
            <person name="Wu L."/>
            <person name="Ma J."/>
        </authorList>
    </citation>
    <scope>NUCLEOTIDE SEQUENCE [LARGE SCALE GENOMIC DNA]</scope>
    <source>
        <strain evidence="19">CGMCC 1.15044</strain>
    </source>
</reference>
<evidence type="ECO:0000256" key="16">
    <source>
        <dbReference type="PIRNR" id="PIRNR037432"/>
    </source>
</evidence>
<keyword evidence="13 16" id="KW-0902">Two-component regulatory system</keyword>
<keyword evidence="7 16" id="KW-0808">Transferase</keyword>
<evidence type="ECO:0000256" key="6">
    <source>
        <dbReference type="ARBA" id="ARBA00022553"/>
    </source>
</evidence>
<dbReference type="Proteomes" id="UP000609323">
    <property type="component" value="Unassembled WGS sequence"/>
</dbReference>
<evidence type="ECO:0000256" key="2">
    <source>
        <dbReference type="ARBA" id="ARBA00001966"/>
    </source>
</evidence>
<dbReference type="InterPro" id="IPR003594">
    <property type="entry name" value="HATPase_dom"/>
</dbReference>
<dbReference type="InterPro" id="IPR005467">
    <property type="entry name" value="His_kinase_dom"/>
</dbReference>
<dbReference type="SUPFAM" id="SSF55874">
    <property type="entry name" value="ATPase domain of HSP90 chaperone/DNA topoisomerase II/histidine kinase"/>
    <property type="match status" value="1"/>
</dbReference>
<dbReference type="SUPFAM" id="SSF55785">
    <property type="entry name" value="PYP-like sensor domain (PAS domain)"/>
    <property type="match status" value="1"/>
</dbReference>
<accession>A0ABQ1FUC9</accession>
<dbReference type="PANTHER" id="PTHR24421:SF10">
    <property type="entry name" value="NITRATE_NITRITE SENSOR PROTEIN NARQ"/>
    <property type="match status" value="1"/>
</dbReference>
<dbReference type="RefSeq" id="WP_094092820.1">
    <property type="nucleotide sequence ID" value="NZ_BMHF01000003.1"/>
</dbReference>
<dbReference type="Pfam" id="PF07730">
    <property type="entry name" value="HisKA_3"/>
    <property type="match status" value="1"/>
</dbReference>
<evidence type="ECO:0000256" key="1">
    <source>
        <dbReference type="ARBA" id="ARBA00000085"/>
    </source>
</evidence>
<comment type="caution">
    <text evidence="18">The sequence shown here is derived from an EMBL/GenBank/DDBJ whole genome shotgun (WGS) entry which is preliminary data.</text>
</comment>
<dbReference type="Gene3D" id="3.30.450.20">
    <property type="entry name" value="PAS domain"/>
    <property type="match status" value="1"/>
</dbReference>
<proteinExistence type="predicted"/>
<keyword evidence="19" id="KW-1185">Reference proteome</keyword>
<keyword evidence="4" id="KW-0004">4Fe-4S</keyword>
<name>A0ABQ1FUC9_9BACL</name>
<feature type="domain" description="Histidine kinase" evidence="17">
    <location>
        <begin position="164"/>
        <end position="350"/>
    </location>
</feature>
<evidence type="ECO:0000256" key="4">
    <source>
        <dbReference type="ARBA" id="ARBA00022485"/>
    </source>
</evidence>
<keyword evidence="5" id="KW-0963">Cytoplasm</keyword>
<evidence type="ECO:0000313" key="18">
    <source>
        <dbReference type="EMBL" id="GGA30245.1"/>
    </source>
</evidence>
<dbReference type="PIRSF" id="PIRSF037432">
    <property type="entry name" value="STHK_NreB"/>
    <property type="match status" value="1"/>
</dbReference>
<evidence type="ECO:0000256" key="12">
    <source>
        <dbReference type="ARBA" id="ARBA00023004"/>
    </source>
</evidence>
<comment type="catalytic activity">
    <reaction evidence="1 16">
        <text>ATP + protein L-histidine = ADP + protein N-phospho-L-histidine.</text>
        <dbReference type="EC" id="2.7.13.3"/>
    </reaction>
</comment>
<gene>
    <name evidence="18" type="primary">nreB</name>
    <name evidence="18" type="ORF">GCM10010917_14210</name>
</gene>
<dbReference type="Gene3D" id="3.30.565.10">
    <property type="entry name" value="Histidine kinase-like ATPase, C-terminal domain"/>
    <property type="match status" value="1"/>
</dbReference>
<keyword evidence="10 16" id="KW-0418">Kinase</keyword>
<evidence type="ECO:0000256" key="15">
    <source>
        <dbReference type="ARBA" id="ARBA00024827"/>
    </source>
</evidence>
<keyword evidence="6" id="KW-0597">Phosphoprotein</keyword>
<sequence>MTQTKLEYLIPLLMNLFKNGTEAIFFFDRDGKTIAMNPAAEDIVGEQVLFKLYQGESRALCATCRGYTSETEARTCLECYFQIPESENLSSFQVFLETKGKGMVPYTASFHTIDPEEGIRVFMLRDLTRQLQTQENLYKHKIMKHVIEAQENERKRISRELHDSVAQELMSAVLDLRVLKYMTQDDQLLKKMKQTEATMTRLLDDIRNLSVELRPPALDDLGLEAAFRSHFKRMERSYGLLVEFSSDLSQKRYGNEVETVMYRVCQEAVLNALKYAQVDTVQVSLTDTGKVLSLRVEDKGVGFNQGDAPLGTGMGLFGMQERAEQVGGSLTVVSRVGSGTTVLLQVPVGNDKGEGES</sequence>
<dbReference type="GO" id="GO:0016301">
    <property type="term" value="F:kinase activity"/>
    <property type="evidence" value="ECO:0007669"/>
    <property type="project" value="UniProtKB-KW"/>
</dbReference>
<dbReference type="PRINTS" id="PR00344">
    <property type="entry name" value="BCTRLSENSOR"/>
</dbReference>
<evidence type="ECO:0000256" key="5">
    <source>
        <dbReference type="ARBA" id="ARBA00022490"/>
    </source>
</evidence>
<dbReference type="EMBL" id="BMHF01000003">
    <property type="protein sequence ID" value="GGA30245.1"/>
    <property type="molecule type" value="Genomic_DNA"/>
</dbReference>
<dbReference type="PROSITE" id="PS50109">
    <property type="entry name" value="HIS_KIN"/>
    <property type="match status" value="1"/>
</dbReference>
<dbReference type="InterPro" id="IPR017203">
    <property type="entry name" value="Sig_transdc_His_kinase_NreB"/>
</dbReference>
<comment type="subcellular location">
    <subcellularLocation>
        <location evidence="3">Cytoplasm</location>
    </subcellularLocation>
</comment>
<dbReference type="Gene3D" id="1.20.5.1930">
    <property type="match status" value="1"/>
</dbReference>